<dbReference type="Pfam" id="PF05739">
    <property type="entry name" value="SNARE"/>
    <property type="match status" value="1"/>
</dbReference>
<gene>
    <name evidence="8" type="ORF">LUZ62_086030</name>
</gene>
<dbReference type="Gene3D" id="1.20.58.70">
    <property type="match status" value="1"/>
</dbReference>
<evidence type="ECO:0000313" key="9">
    <source>
        <dbReference type="Proteomes" id="UP001140206"/>
    </source>
</evidence>
<evidence type="ECO:0000313" key="8">
    <source>
        <dbReference type="EMBL" id="KAJ4751625.1"/>
    </source>
</evidence>
<dbReference type="Pfam" id="PF00804">
    <property type="entry name" value="Syntaxin"/>
    <property type="match status" value="1"/>
</dbReference>
<evidence type="ECO:0000259" key="7">
    <source>
        <dbReference type="PROSITE" id="PS50192"/>
    </source>
</evidence>
<evidence type="ECO:0000256" key="5">
    <source>
        <dbReference type="SAM" id="MobiDB-lite"/>
    </source>
</evidence>
<dbReference type="SMART" id="SM00397">
    <property type="entry name" value="t_SNARE"/>
    <property type="match status" value="1"/>
</dbReference>
<feature type="coiled-coil region" evidence="4">
    <location>
        <begin position="230"/>
        <end position="264"/>
    </location>
</feature>
<comment type="caution">
    <text evidence="8">The sequence shown here is derived from an EMBL/GenBank/DDBJ whole genome shotgun (WGS) entry which is preliminary data.</text>
</comment>
<accession>A0AAV8C7M5</accession>
<dbReference type="PANTHER" id="PTHR19957:SF266">
    <property type="entry name" value="OS12G0192300 PROTEIN"/>
    <property type="match status" value="1"/>
</dbReference>
<dbReference type="GO" id="GO:0048278">
    <property type="term" value="P:vesicle docking"/>
    <property type="evidence" value="ECO:0007669"/>
    <property type="project" value="TreeGrafter"/>
</dbReference>
<name>A0AAV8C7M5_9POAL</name>
<dbReference type="SMART" id="SM00503">
    <property type="entry name" value="SynN"/>
    <property type="match status" value="1"/>
</dbReference>
<keyword evidence="2" id="KW-0653">Protein transport</keyword>
<dbReference type="GO" id="GO:0005886">
    <property type="term" value="C:plasma membrane"/>
    <property type="evidence" value="ECO:0007669"/>
    <property type="project" value="TreeGrafter"/>
</dbReference>
<keyword evidence="6" id="KW-1133">Transmembrane helix</keyword>
<evidence type="ECO:0000256" key="3">
    <source>
        <dbReference type="RuleBase" id="RU003858"/>
    </source>
</evidence>
<dbReference type="Gene3D" id="1.20.5.110">
    <property type="match status" value="1"/>
</dbReference>
<reference evidence="8" key="1">
    <citation type="submission" date="2022-08" db="EMBL/GenBank/DDBJ databases">
        <authorList>
            <person name="Marques A."/>
        </authorList>
    </citation>
    <scope>NUCLEOTIDE SEQUENCE</scope>
    <source>
        <strain evidence="8">RhyPub2mFocal</strain>
        <tissue evidence="8">Leaves</tissue>
    </source>
</reference>
<dbReference type="PROSITE" id="PS50192">
    <property type="entry name" value="T_SNARE"/>
    <property type="match status" value="1"/>
</dbReference>
<dbReference type="PROSITE" id="PS00914">
    <property type="entry name" value="SYNTAXIN"/>
    <property type="match status" value="1"/>
</dbReference>
<dbReference type="GO" id="GO:0000149">
    <property type="term" value="F:SNARE binding"/>
    <property type="evidence" value="ECO:0007669"/>
    <property type="project" value="TreeGrafter"/>
</dbReference>
<keyword evidence="6" id="KW-0472">Membrane</keyword>
<dbReference type="GO" id="GO:0006886">
    <property type="term" value="P:intracellular protein transport"/>
    <property type="evidence" value="ECO:0007669"/>
    <property type="project" value="InterPro"/>
</dbReference>
<dbReference type="GO" id="GO:0005484">
    <property type="term" value="F:SNAP receptor activity"/>
    <property type="evidence" value="ECO:0007669"/>
    <property type="project" value="InterPro"/>
</dbReference>
<feature type="compositionally biased region" description="Low complexity" evidence="5">
    <location>
        <begin position="23"/>
        <end position="34"/>
    </location>
</feature>
<proteinExistence type="inferred from homology"/>
<dbReference type="GO" id="GO:0006906">
    <property type="term" value="P:vesicle fusion"/>
    <property type="evidence" value="ECO:0007669"/>
    <property type="project" value="TreeGrafter"/>
</dbReference>
<evidence type="ECO:0000256" key="1">
    <source>
        <dbReference type="ARBA" id="ARBA00009063"/>
    </source>
</evidence>
<dbReference type="GO" id="GO:0012505">
    <property type="term" value="C:endomembrane system"/>
    <property type="evidence" value="ECO:0007669"/>
    <property type="project" value="TreeGrafter"/>
</dbReference>
<keyword evidence="6" id="KW-0812">Transmembrane</keyword>
<dbReference type="PANTHER" id="PTHR19957">
    <property type="entry name" value="SYNTAXIN"/>
    <property type="match status" value="1"/>
</dbReference>
<dbReference type="EMBL" id="JAMFTS010000005">
    <property type="protein sequence ID" value="KAJ4751625.1"/>
    <property type="molecule type" value="Genomic_DNA"/>
</dbReference>
<dbReference type="InterPro" id="IPR000727">
    <property type="entry name" value="T_SNARE_dom"/>
</dbReference>
<dbReference type="InterPro" id="IPR006011">
    <property type="entry name" value="Syntaxin_N"/>
</dbReference>
<dbReference type="InterPro" id="IPR045242">
    <property type="entry name" value="Syntaxin"/>
</dbReference>
<protein>
    <submittedName>
        <fullName evidence="8">Syntaxin</fullName>
    </submittedName>
</protein>
<feature type="transmembrane region" description="Helical" evidence="6">
    <location>
        <begin position="272"/>
        <end position="296"/>
    </location>
</feature>
<keyword evidence="4" id="KW-0175">Coiled coil</keyword>
<keyword evidence="9" id="KW-1185">Reference proteome</keyword>
<dbReference type="SUPFAM" id="SSF47661">
    <property type="entry name" value="t-snare proteins"/>
    <property type="match status" value="1"/>
</dbReference>
<dbReference type="InterPro" id="IPR010989">
    <property type="entry name" value="SNARE"/>
</dbReference>
<dbReference type="AlphaFoldDB" id="A0AAV8C7M5"/>
<keyword evidence="2" id="KW-0813">Transport</keyword>
<dbReference type="GO" id="GO:0006887">
    <property type="term" value="P:exocytosis"/>
    <property type="evidence" value="ECO:0007669"/>
    <property type="project" value="TreeGrafter"/>
</dbReference>
<evidence type="ECO:0000256" key="4">
    <source>
        <dbReference type="SAM" id="Coils"/>
    </source>
</evidence>
<organism evidence="8 9">
    <name type="scientific">Rhynchospora pubera</name>
    <dbReference type="NCBI Taxonomy" id="906938"/>
    <lineage>
        <taxon>Eukaryota</taxon>
        <taxon>Viridiplantae</taxon>
        <taxon>Streptophyta</taxon>
        <taxon>Embryophyta</taxon>
        <taxon>Tracheophyta</taxon>
        <taxon>Spermatophyta</taxon>
        <taxon>Magnoliopsida</taxon>
        <taxon>Liliopsida</taxon>
        <taxon>Poales</taxon>
        <taxon>Cyperaceae</taxon>
        <taxon>Cyperoideae</taxon>
        <taxon>Rhynchosporeae</taxon>
        <taxon>Rhynchospora</taxon>
    </lineage>
</organism>
<evidence type="ECO:0000256" key="2">
    <source>
        <dbReference type="ARBA" id="ARBA00022927"/>
    </source>
</evidence>
<sequence>MNDLMTDSFVGVAKNQINQDLESGPSDGSTSSDPNPNPSVNLFLSQAEAAKQEMLSIQALLSQLNRENEARKSELTREALRSLSARINDDMVKTVRKARGVRARLQSMDRRVDPKDRARVSVVRGLSGKLREIMGEFQGLRQRMVEENREAVARCYFTITGENPSEEVVQGIISSGCHAPELLVQKAIAEGDQAIASVVQEMEDRQESAREVERGLLELQQLFLDMSVLVESQGKQIEKIEEQVDNAGQDINAAKVQLEKAKVQQTSARKTWLWIVLVVLVLIVLAVVAGVVWFSLRNKNSGLQSAVGLIKDFVWD</sequence>
<dbReference type="GO" id="GO:0031201">
    <property type="term" value="C:SNARE complex"/>
    <property type="evidence" value="ECO:0007669"/>
    <property type="project" value="TreeGrafter"/>
</dbReference>
<comment type="similarity">
    <text evidence="1 3">Belongs to the syntaxin family.</text>
</comment>
<dbReference type="CDD" id="cd15848">
    <property type="entry name" value="SNARE_syntaxin1-like"/>
    <property type="match status" value="1"/>
</dbReference>
<feature type="domain" description="T-SNARE coiled-coil homology" evidence="7">
    <location>
        <begin position="199"/>
        <end position="261"/>
    </location>
</feature>
<dbReference type="InterPro" id="IPR006012">
    <property type="entry name" value="Syntaxin/epimorphin_CS"/>
</dbReference>
<feature type="region of interest" description="Disordered" evidence="5">
    <location>
        <begin position="19"/>
        <end position="39"/>
    </location>
</feature>
<evidence type="ECO:0000256" key="6">
    <source>
        <dbReference type="SAM" id="Phobius"/>
    </source>
</evidence>
<dbReference type="Proteomes" id="UP001140206">
    <property type="component" value="Chromosome 5"/>
</dbReference>